<sequence>MAILFVYVSSEKNRMLACRFDEHRDNSRNSQSVFFVV</sequence>
<name>A0A8S5MIX7_9CAUD</name>
<dbReference type="EMBL" id="BK014913">
    <property type="protein sequence ID" value="DAD82189.1"/>
    <property type="molecule type" value="Genomic_DNA"/>
</dbReference>
<accession>A0A8S5MIX7</accession>
<proteinExistence type="predicted"/>
<protein>
    <submittedName>
        <fullName evidence="1">Uncharacterized protein</fullName>
    </submittedName>
</protein>
<organism evidence="1">
    <name type="scientific">Siphoviridae sp. ctwQg18</name>
    <dbReference type="NCBI Taxonomy" id="2826516"/>
    <lineage>
        <taxon>Viruses</taxon>
        <taxon>Duplodnaviria</taxon>
        <taxon>Heunggongvirae</taxon>
        <taxon>Uroviricota</taxon>
        <taxon>Caudoviricetes</taxon>
    </lineage>
</organism>
<reference evidence="1" key="1">
    <citation type="journal article" date="2021" name="Proc. Natl. Acad. Sci. U.S.A.">
        <title>A Catalog of Tens of Thousands of Viruses from Human Metagenomes Reveals Hidden Associations with Chronic Diseases.</title>
        <authorList>
            <person name="Tisza M.J."/>
            <person name="Buck C.B."/>
        </authorList>
    </citation>
    <scope>NUCLEOTIDE SEQUENCE</scope>
    <source>
        <strain evidence="1">CtwQg18</strain>
    </source>
</reference>
<dbReference type="EMBL" id="BK014913">
    <property type="protein sequence ID" value="DAD82196.1"/>
    <property type="molecule type" value="Genomic_DNA"/>
</dbReference>
<evidence type="ECO:0000313" key="1">
    <source>
        <dbReference type="EMBL" id="DAD82196.1"/>
    </source>
</evidence>